<keyword evidence="1" id="KW-0472">Membrane</keyword>
<keyword evidence="1" id="KW-1133">Transmembrane helix</keyword>
<protein>
    <submittedName>
        <fullName evidence="2">Uncharacterized protein</fullName>
    </submittedName>
</protein>
<feature type="transmembrane region" description="Helical" evidence="1">
    <location>
        <begin position="6"/>
        <end position="26"/>
    </location>
</feature>
<evidence type="ECO:0000313" key="2">
    <source>
        <dbReference type="EMBL" id="RPF51465.1"/>
    </source>
</evidence>
<evidence type="ECO:0000313" key="3">
    <source>
        <dbReference type="Proteomes" id="UP000271783"/>
    </source>
</evidence>
<reference evidence="2 3" key="1">
    <citation type="submission" date="2018-11" db="EMBL/GenBank/DDBJ databases">
        <title>Genomic Encyclopedia of Type Strains, Phase IV (KMG-IV): sequencing the most valuable type-strain genomes for metagenomic binning, comparative biology and taxonomic classification.</title>
        <authorList>
            <person name="Goeker M."/>
        </authorList>
    </citation>
    <scope>NUCLEOTIDE SEQUENCE [LARGE SCALE GENOMIC DNA]</scope>
    <source>
        <strain evidence="2 3">DSM 11977</strain>
    </source>
</reference>
<name>A0A3N5C024_9EURY</name>
<keyword evidence="3" id="KW-1185">Reference proteome</keyword>
<sequence length="189" mass="22104">MDLNFISIILDIILTIVTGFMAFATYKMARSTNESVEEMKKTRVEANSAEVIMYFKVENNRMYLIVENIGNTVAKDISIEVEPELKDSHNKDYEHLKEISFLPPNYQIKAFFDMGFNYLKNEDNPVKYKFIITFTNIYNTKITREYISDLSYIKSVSYLTSESDSIEMSLTKIKDELKNTNDYLKKLNN</sequence>
<comment type="caution">
    <text evidence="2">The sequence shown here is derived from an EMBL/GenBank/DDBJ whole genome shotgun (WGS) entry which is preliminary data.</text>
</comment>
<organism evidence="2 3">
    <name type="scientific">Methanobrevibacter gottschalkii DSM 11977</name>
    <dbReference type="NCBI Taxonomy" id="1122229"/>
    <lineage>
        <taxon>Archaea</taxon>
        <taxon>Methanobacteriati</taxon>
        <taxon>Methanobacteriota</taxon>
        <taxon>Methanomada group</taxon>
        <taxon>Methanobacteria</taxon>
        <taxon>Methanobacteriales</taxon>
        <taxon>Methanobacteriaceae</taxon>
        <taxon>Methanobrevibacter</taxon>
    </lineage>
</organism>
<proteinExistence type="predicted"/>
<dbReference type="Proteomes" id="UP000271783">
    <property type="component" value="Unassembled WGS sequence"/>
</dbReference>
<gene>
    <name evidence="2" type="ORF">EDC42_0792</name>
</gene>
<keyword evidence="1" id="KW-0812">Transmembrane</keyword>
<dbReference type="EMBL" id="RKRG01000002">
    <property type="protein sequence ID" value="RPF51465.1"/>
    <property type="molecule type" value="Genomic_DNA"/>
</dbReference>
<dbReference type="AlphaFoldDB" id="A0A3N5C024"/>
<accession>A0A3N5C024</accession>
<dbReference type="RefSeq" id="WP_069574869.1">
    <property type="nucleotide sequence ID" value="NZ_RKRG01000002.1"/>
</dbReference>
<evidence type="ECO:0000256" key="1">
    <source>
        <dbReference type="SAM" id="Phobius"/>
    </source>
</evidence>